<evidence type="ECO:0000313" key="2">
    <source>
        <dbReference type="Proteomes" id="UP000299102"/>
    </source>
</evidence>
<keyword evidence="2" id="KW-1185">Reference proteome</keyword>
<protein>
    <submittedName>
        <fullName evidence="1">Uncharacterized protein</fullName>
    </submittedName>
</protein>
<dbReference type="Proteomes" id="UP000299102">
    <property type="component" value="Unassembled WGS sequence"/>
</dbReference>
<proteinExistence type="predicted"/>
<gene>
    <name evidence="1" type="ORF">EVAR_74405_1</name>
</gene>
<dbReference type="EMBL" id="BGZK01000004">
    <property type="protein sequence ID" value="GBP00115.1"/>
    <property type="molecule type" value="Genomic_DNA"/>
</dbReference>
<reference evidence="1 2" key="1">
    <citation type="journal article" date="2019" name="Commun. Biol.">
        <title>The bagworm genome reveals a unique fibroin gene that provides high tensile strength.</title>
        <authorList>
            <person name="Kono N."/>
            <person name="Nakamura H."/>
            <person name="Ohtoshi R."/>
            <person name="Tomita M."/>
            <person name="Numata K."/>
            <person name="Arakawa K."/>
        </authorList>
    </citation>
    <scope>NUCLEOTIDE SEQUENCE [LARGE SCALE GENOMIC DNA]</scope>
</reference>
<sequence length="73" mass="8422">MADTDSAQFTIGRMALVAVTCLGAQDGERSPGWLLKEISYMKRLKREQHRKTIWNPTRHADVWGEWSELPRPP</sequence>
<evidence type="ECO:0000313" key="1">
    <source>
        <dbReference type="EMBL" id="GBP00115.1"/>
    </source>
</evidence>
<name>A0A4C1SDF8_EUMVA</name>
<dbReference type="AlphaFoldDB" id="A0A4C1SDF8"/>
<accession>A0A4C1SDF8</accession>
<organism evidence="1 2">
    <name type="scientific">Eumeta variegata</name>
    <name type="common">Bagworm moth</name>
    <name type="synonym">Eumeta japonica</name>
    <dbReference type="NCBI Taxonomy" id="151549"/>
    <lineage>
        <taxon>Eukaryota</taxon>
        <taxon>Metazoa</taxon>
        <taxon>Ecdysozoa</taxon>
        <taxon>Arthropoda</taxon>
        <taxon>Hexapoda</taxon>
        <taxon>Insecta</taxon>
        <taxon>Pterygota</taxon>
        <taxon>Neoptera</taxon>
        <taxon>Endopterygota</taxon>
        <taxon>Lepidoptera</taxon>
        <taxon>Glossata</taxon>
        <taxon>Ditrysia</taxon>
        <taxon>Tineoidea</taxon>
        <taxon>Psychidae</taxon>
        <taxon>Oiketicinae</taxon>
        <taxon>Eumeta</taxon>
    </lineage>
</organism>
<comment type="caution">
    <text evidence="1">The sequence shown here is derived from an EMBL/GenBank/DDBJ whole genome shotgun (WGS) entry which is preliminary data.</text>
</comment>